<gene>
    <name evidence="1" type="ORF">SETTUDRAFT_162910</name>
</gene>
<reference evidence="1 2" key="2">
    <citation type="journal article" date="2013" name="PLoS Genet.">
        <title>Comparative genome structure, secondary metabolite, and effector coding capacity across Cochliobolus pathogens.</title>
        <authorList>
            <person name="Condon B.J."/>
            <person name="Leng Y."/>
            <person name="Wu D."/>
            <person name="Bushley K.E."/>
            <person name="Ohm R.A."/>
            <person name="Otillar R."/>
            <person name="Martin J."/>
            <person name="Schackwitz W."/>
            <person name="Grimwood J."/>
            <person name="MohdZainudin N."/>
            <person name="Xue C."/>
            <person name="Wang R."/>
            <person name="Manning V.A."/>
            <person name="Dhillon B."/>
            <person name="Tu Z.J."/>
            <person name="Steffenson B.J."/>
            <person name="Salamov A."/>
            <person name="Sun H."/>
            <person name="Lowry S."/>
            <person name="LaButti K."/>
            <person name="Han J."/>
            <person name="Copeland A."/>
            <person name="Lindquist E."/>
            <person name="Barry K."/>
            <person name="Schmutz J."/>
            <person name="Baker S.E."/>
            <person name="Ciuffetti L.M."/>
            <person name="Grigoriev I.V."/>
            <person name="Zhong S."/>
            <person name="Turgeon B.G."/>
        </authorList>
    </citation>
    <scope>NUCLEOTIDE SEQUENCE [LARGE SCALE GENOMIC DNA]</scope>
    <source>
        <strain evidence="2">28A</strain>
    </source>
</reference>
<evidence type="ECO:0000313" key="2">
    <source>
        <dbReference type="Proteomes" id="UP000016935"/>
    </source>
</evidence>
<reference evidence="1 2" key="1">
    <citation type="journal article" date="2012" name="PLoS Pathog.">
        <title>Diverse lifestyles and strategies of plant pathogenesis encoded in the genomes of eighteen Dothideomycetes fungi.</title>
        <authorList>
            <person name="Ohm R.A."/>
            <person name="Feau N."/>
            <person name="Henrissat B."/>
            <person name="Schoch C.L."/>
            <person name="Horwitz B.A."/>
            <person name="Barry K.W."/>
            <person name="Condon B.J."/>
            <person name="Copeland A.C."/>
            <person name="Dhillon B."/>
            <person name="Glaser F."/>
            <person name="Hesse C.N."/>
            <person name="Kosti I."/>
            <person name="LaButti K."/>
            <person name="Lindquist E.A."/>
            <person name="Lucas S."/>
            <person name="Salamov A.A."/>
            <person name="Bradshaw R.E."/>
            <person name="Ciuffetti L."/>
            <person name="Hamelin R.C."/>
            <person name="Kema G.H.J."/>
            <person name="Lawrence C."/>
            <person name="Scott J.A."/>
            <person name="Spatafora J.W."/>
            <person name="Turgeon B.G."/>
            <person name="de Wit P.J.G.M."/>
            <person name="Zhong S."/>
            <person name="Goodwin S.B."/>
            <person name="Grigoriev I.V."/>
        </authorList>
    </citation>
    <scope>NUCLEOTIDE SEQUENCE [LARGE SCALE GENOMIC DNA]</scope>
    <source>
        <strain evidence="2">28A</strain>
    </source>
</reference>
<sequence length="74" mass="8040">MPGLLPFSCSIDTPSKHKVPSRQVCLAGVVKCVRTFAISFFMPRHPIQNPNVLISCFPVCPRLANAAAMLDSLV</sequence>
<organism evidence="1 2">
    <name type="scientific">Exserohilum turcicum (strain 28A)</name>
    <name type="common">Northern leaf blight fungus</name>
    <name type="synonym">Setosphaeria turcica</name>
    <dbReference type="NCBI Taxonomy" id="671987"/>
    <lineage>
        <taxon>Eukaryota</taxon>
        <taxon>Fungi</taxon>
        <taxon>Dikarya</taxon>
        <taxon>Ascomycota</taxon>
        <taxon>Pezizomycotina</taxon>
        <taxon>Dothideomycetes</taxon>
        <taxon>Pleosporomycetidae</taxon>
        <taxon>Pleosporales</taxon>
        <taxon>Pleosporineae</taxon>
        <taxon>Pleosporaceae</taxon>
        <taxon>Exserohilum</taxon>
    </lineage>
</organism>
<dbReference type="RefSeq" id="XP_008025337.1">
    <property type="nucleotide sequence ID" value="XM_008027146.1"/>
</dbReference>
<accession>R0IPT1</accession>
<keyword evidence="2" id="KW-1185">Reference proteome</keyword>
<dbReference type="HOGENOM" id="CLU_2694720_0_0_1"/>
<feature type="non-terminal residue" evidence="1">
    <location>
        <position position="74"/>
    </location>
</feature>
<evidence type="ECO:0000313" key="1">
    <source>
        <dbReference type="EMBL" id="EOA86716.1"/>
    </source>
</evidence>
<dbReference type="AlphaFoldDB" id="R0IPT1"/>
<dbReference type="GeneID" id="19398584"/>
<name>R0IPT1_EXST2</name>
<proteinExistence type="predicted"/>
<protein>
    <submittedName>
        <fullName evidence="1">Uncharacterized protein</fullName>
    </submittedName>
</protein>
<dbReference type="Proteomes" id="UP000016935">
    <property type="component" value="Unassembled WGS sequence"/>
</dbReference>
<dbReference type="EMBL" id="KB908592">
    <property type="protein sequence ID" value="EOA86716.1"/>
    <property type="molecule type" value="Genomic_DNA"/>
</dbReference>